<dbReference type="eggNOG" id="KOG1950">
    <property type="taxonomic scope" value="Eukaryota"/>
</dbReference>
<dbReference type="OMA" id="AAPDVWW"/>
<dbReference type="Gene3D" id="3.90.550.10">
    <property type="entry name" value="Spore Coat Polysaccharide Biosynthesis Protein SpsA, Chain A"/>
    <property type="match status" value="1"/>
</dbReference>
<dbReference type="HOGENOM" id="CLU_871601_0_0_1"/>
<dbReference type="Pfam" id="PF01501">
    <property type="entry name" value="Glyco_transf_8"/>
    <property type="match status" value="1"/>
</dbReference>
<reference evidence="1 2" key="1">
    <citation type="journal article" date="2011" name="PLoS Pathog.">
        <title>Endophytic Life Strategies Decoded by Genome and Transcriptome Analyses of the Mutualistic Root Symbiont Piriformospora indica.</title>
        <authorList>
            <person name="Zuccaro A."/>
            <person name="Lahrmann U."/>
            <person name="Guldener U."/>
            <person name="Langen G."/>
            <person name="Pfiffi S."/>
            <person name="Biedenkopf D."/>
            <person name="Wong P."/>
            <person name="Samans B."/>
            <person name="Grimm C."/>
            <person name="Basiewicz M."/>
            <person name="Murat C."/>
            <person name="Martin F."/>
            <person name="Kogel K.H."/>
        </authorList>
    </citation>
    <scope>NUCLEOTIDE SEQUENCE [LARGE SCALE GENOMIC DNA]</scope>
    <source>
        <strain evidence="1 2">DSM 11827</strain>
    </source>
</reference>
<dbReference type="GO" id="GO:0016757">
    <property type="term" value="F:glycosyltransferase activity"/>
    <property type="evidence" value="ECO:0007669"/>
    <property type="project" value="InterPro"/>
</dbReference>
<evidence type="ECO:0000313" key="2">
    <source>
        <dbReference type="Proteomes" id="UP000007148"/>
    </source>
</evidence>
<evidence type="ECO:0008006" key="3">
    <source>
        <dbReference type="Google" id="ProtNLM"/>
    </source>
</evidence>
<dbReference type="PANTHER" id="PTHR11183">
    <property type="entry name" value="GLYCOGENIN SUBFAMILY MEMBER"/>
    <property type="match status" value="1"/>
</dbReference>
<keyword evidence="2" id="KW-1185">Reference proteome</keyword>
<gene>
    <name evidence="1" type="ORF">PIIN_02634</name>
</gene>
<sequence>MPSTLSRLVWFTALIIALLSSYFGYNYYESLGKALETSPLSFYDNPFTPTSDPSRRAYATTLYDEHYVPGAILLGYSLKKHGMLDSQVAQTMLLLHTPGSLGELSMQLLQEVGWTLRTVNHIPPPIGRPPAHNFMDQYTKLRLFELDDYDMIFYLDADMMVVRPFSEIWSFPVPLAATRDVRMGYGWLPSINAGSLLLKPNRRLLSHMLEIAPTYKYNYVFAEQGLLNGEDPYWARDITILPYIYNGQLGIKRVFPKIWERFKDDVKIIHYTGLKPWQWYEKPDMPVERELWWREWEEMLEERKAQDLVDISRMGRNPREM</sequence>
<proteinExistence type="predicted"/>
<dbReference type="Proteomes" id="UP000007148">
    <property type="component" value="Unassembled WGS sequence"/>
</dbReference>
<dbReference type="SUPFAM" id="SSF53448">
    <property type="entry name" value="Nucleotide-diphospho-sugar transferases"/>
    <property type="match status" value="1"/>
</dbReference>
<dbReference type="OrthoDB" id="2014201at2759"/>
<dbReference type="InterPro" id="IPR029044">
    <property type="entry name" value="Nucleotide-diphossugar_trans"/>
</dbReference>
<dbReference type="EMBL" id="CAFZ01000040">
    <property type="protein sequence ID" value="CCA68772.1"/>
    <property type="molecule type" value="Genomic_DNA"/>
</dbReference>
<dbReference type="STRING" id="1109443.G4TBS9"/>
<name>G4TBS9_SERID</name>
<accession>G4TBS9</accession>
<dbReference type="InParanoid" id="G4TBS9"/>
<dbReference type="InterPro" id="IPR050587">
    <property type="entry name" value="GNT1/Glycosyltrans_8"/>
</dbReference>
<evidence type="ECO:0000313" key="1">
    <source>
        <dbReference type="EMBL" id="CCA68772.1"/>
    </source>
</evidence>
<protein>
    <recommendedName>
        <fullName evidence="3">Nucleotide-diphospho-sugar transferase</fullName>
    </recommendedName>
</protein>
<comment type="caution">
    <text evidence="1">The sequence shown here is derived from an EMBL/GenBank/DDBJ whole genome shotgun (WGS) entry which is preliminary data.</text>
</comment>
<dbReference type="InterPro" id="IPR002495">
    <property type="entry name" value="Glyco_trans_8"/>
</dbReference>
<organism evidence="1 2">
    <name type="scientific">Serendipita indica (strain DSM 11827)</name>
    <name type="common">Root endophyte fungus</name>
    <name type="synonym">Piriformospora indica</name>
    <dbReference type="NCBI Taxonomy" id="1109443"/>
    <lineage>
        <taxon>Eukaryota</taxon>
        <taxon>Fungi</taxon>
        <taxon>Dikarya</taxon>
        <taxon>Basidiomycota</taxon>
        <taxon>Agaricomycotina</taxon>
        <taxon>Agaricomycetes</taxon>
        <taxon>Sebacinales</taxon>
        <taxon>Serendipitaceae</taxon>
        <taxon>Serendipita</taxon>
    </lineage>
</organism>
<dbReference type="AlphaFoldDB" id="G4TBS9"/>